<dbReference type="KEGG" id="spri:SPRI_6635"/>
<protein>
    <submittedName>
        <fullName evidence="3">Uncharacterized protein</fullName>
    </submittedName>
</protein>
<reference evidence="3 4" key="1">
    <citation type="submission" date="2015-08" db="EMBL/GenBank/DDBJ databases">
        <title>Genome sequence of the pristinamycin over-producing bacterium Streptomyces pristinaespiralis HCCB10218.</title>
        <authorList>
            <person name="Tian J."/>
            <person name="Yang J."/>
            <person name="Li L."/>
            <person name="Ruan L."/>
            <person name="Wei W."/>
            <person name="Zheng G."/>
            <person name="Wei Z."/>
            <person name="Yang S."/>
            <person name="Ge M."/>
            <person name="Jiang W."/>
            <person name="Lu Y."/>
        </authorList>
    </citation>
    <scope>NUCLEOTIDE SEQUENCE [LARGE SCALE GENOMIC DNA]</scope>
    <source>
        <strain evidence="3 4">HCCB 10218</strain>
    </source>
</reference>
<dbReference type="RefSeq" id="WP_238996265.1">
    <property type="nucleotide sequence ID" value="NZ_CP011340.1"/>
</dbReference>
<proteinExistence type="predicted"/>
<feature type="compositionally biased region" description="Gly residues" evidence="1">
    <location>
        <begin position="86"/>
        <end position="104"/>
    </location>
</feature>
<feature type="transmembrane region" description="Helical" evidence="2">
    <location>
        <begin position="485"/>
        <end position="504"/>
    </location>
</feature>
<feature type="compositionally biased region" description="Low complexity" evidence="1">
    <location>
        <begin position="22"/>
        <end position="36"/>
    </location>
</feature>
<feature type="region of interest" description="Disordered" evidence="1">
    <location>
        <begin position="1"/>
        <end position="287"/>
    </location>
</feature>
<organism evidence="3">
    <name type="scientific">Streptomyces pristinaespiralis</name>
    <dbReference type="NCBI Taxonomy" id="38300"/>
    <lineage>
        <taxon>Bacteria</taxon>
        <taxon>Bacillati</taxon>
        <taxon>Actinomycetota</taxon>
        <taxon>Actinomycetes</taxon>
        <taxon>Kitasatosporales</taxon>
        <taxon>Streptomycetaceae</taxon>
        <taxon>Streptomyces</taxon>
    </lineage>
</organism>
<keyword evidence="2" id="KW-1133">Transmembrane helix</keyword>
<evidence type="ECO:0000313" key="3">
    <source>
        <dbReference type="EMBL" id="ALC24941.1"/>
    </source>
</evidence>
<dbReference type="GeneID" id="97238621"/>
<feature type="transmembrane region" description="Helical" evidence="2">
    <location>
        <begin position="511"/>
        <end position="535"/>
    </location>
</feature>
<dbReference type="STRING" id="38300.SPRI_6635"/>
<dbReference type="EMBL" id="CP011340">
    <property type="protein sequence ID" value="ALC24941.1"/>
    <property type="molecule type" value="Genomic_DNA"/>
</dbReference>
<feature type="compositionally biased region" description="Low complexity" evidence="1">
    <location>
        <begin position="131"/>
        <end position="150"/>
    </location>
</feature>
<keyword evidence="2" id="KW-0472">Membrane</keyword>
<gene>
    <name evidence="3" type="ORF">SPRI_6635</name>
</gene>
<feature type="compositionally biased region" description="Polar residues" evidence="1">
    <location>
        <begin position="1"/>
        <end position="12"/>
    </location>
</feature>
<feature type="compositionally biased region" description="Pro residues" evidence="1">
    <location>
        <begin position="38"/>
        <end position="78"/>
    </location>
</feature>
<sequence length="582" mass="58722">MTTDPHTNSPSDYQDDRPRPPDGTAAAGYAAPVFPARTVPPLPPMPSHPPVFPAAAVPPGPLDPVHPEPGTPLLPEEPSPLHGTGPAAGTGTGTGTGTVTGAGGPDRPRPAPAQEPVPVRTPAGRPRAPQAGSAAPTPWAAGTTTDAPAPVVDPDEKRDPIAAPVDKPGPVRSAVYAWSPARSAAKEPAADEAAADDAAARAAEDAAAEDLAAGAAGEPAHARDTTPVRDAIEDPSPLRQETPVQGLTPAPSPGSGSGQPAGDAARACATSPADDTAPDESAPNESEQPIHTLLWTAATERPVAEVAALVSRLKRTGEVDSPGDLALRAAAVSRPLDEVRQLVALLNEYPHPLHEADTTLRAAAVGRPIEDVVQLVNMIGTDASEWRSAATEAATGDDPSPPAGEDVTRQEAAVEPQAVAADTRPSKKTSWSMAALNGALAAGPDSHTISPAMRSGLRWPAAAVLFTCGVIHLPTDVAGLRSGGYAETLSVAVTVLCLIVAVWLAVRDTALVWAAAAGLAVGVAALHALAGVGTMNLLQSSLGASFGWARAAAVLCAGACAFLAGSVLLRRRQPATGATHNS</sequence>
<feature type="compositionally biased region" description="Low complexity" evidence="1">
    <location>
        <begin position="410"/>
        <end position="421"/>
    </location>
</feature>
<feature type="transmembrane region" description="Helical" evidence="2">
    <location>
        <begin position="547"/>
        <end position="569"/>
    </location>
</feature>
<feature type="region of interest" description="Disordered" evidence="1">
    <location>
        <begin position="388"/>
        <end position="426"/>
    </location>
</feature>
<feature type="compositionally biased region" description="Basic and acidic residues" evidence="1">
    <location>
        <begin position="220"/>
        <end position="232"/>
    </location>
</feature>
<name>A0A0M4DBV7_STRPR</name>
<dbReference type="AlphaFoldDB" id="A0A0M4DBV7"/>
<keyword evidence="2" id="KW-0812">Transmembrane</keyword>
<feature type="compositionally biased region" description="Low complexity" evidence="1">
    <location>
        <begin position="209"/>
        <end position="219"/>
    </location>
</feature>
<evidence type="ECO:0000313" key="4">
    <source>
        <dbReference type="Proteomes" id="UP000060513"/>
    </source>
</evidence>
<evidence type="ECO:0000256" key="1">
    <source>
        <dbReference type="SAM" id="MobiDB-lite"/>
    </source>
</evidence>
<dbReference type="PATRIC" id="fig|38300.4.peg.6939"/>
<dbReference type="Proteomes" id="UP000060513">
    <property type="component" value="Chromosome"/>
</dbReference>
<evidence type="ECO:0000256" key="2">
    <source>
        <dbReference type="SAM" id="Phobius"/>
    </source>
</evidence>
<accession>A0A0M4DBV7</accession>